<dbReference type="InterPro" id="IPR012674">
    <property type="entry name" value="Calycin"/>
</dbReference>
<accession>A0ABT9VP26</accession>
<evidence type="ECO:0000313" key="1">
    <source>
        <dbReference type="EMBL" id="MDQ0162649.1"/>
    </source>
</evidence>
<dbReference type="Pfam" id="PF09148">
    <property type="entry name" value="DUF1934"/>
    <property type="match status" value="1"/>
</dbReference>
<dbReference type="Proteomes" id="UP001225646">
    <property type="component" value="Unassembled WGS sequence"/>
</dbReference>
<protein>
    <submittedName>
        <fullName evidence="1">Uncharacterized beta-barrel protein YwiB (DUF1934 family)</fullName>
    </submittedName>
</protein>
<dbReference type="InterPro" id="IPR015231">
    <property type="entry name" value="DUF1934"/>
</dbReference>
<dbReference type="SUPFAM" id="SSF50814">
    <property type="entry name" value="Lipocalins"/>
    <property type="match status" value="1"/>
</dbReference>
<name>A0ABT9VP26_9BACI</name>
<dbReference type="EMBL" id="JAUSTR010000005">
    <property type="protein sequence ID" value="MDQ0162649.1"/>
    <property type="molecule type" value="Genomic_DNA"/>
</dbReference>
<keyword evidence="2" id="KW-1185">Reference proteome</keyword>
<organism evidence="1 2">
    <name type="scientific">Aeribacillus alveayuensis</name>
    <dbReference type="NCBI Taxonomy" id="279215"/>
    <lineage>
        <taxon>Bacteria</taxon>
        <taxon>Bacillati</taxon>
        <taxon>Bacillota</taxon>
        <taxon>Bacilli</taxon>
        <taxon>Bacillales</taxon>
        <taxon>Bacillaceae</taxon>
        <taxon>Aeribacillus</taxon>
    </lineage>
</organism>
<comment type="caution">
    <text evidence="1">The sequence shown here is derived from an EMBL/GenBank/DDBJ whole genome shotgun (WGS) entry which is preliminary data.</text>
</comment>
<dbReference type="Gene3D" id="2.40.128.20">
    <property type="match status" value="1"/>
</dbReference>
<sequence length="141" mass="16957">MQRNIPVHINVHNEMAQGNEKEKFEFYTTGQYYTKDKYIYLSYLEEQDFGQIKTLLKISDEEVLLIRSGAINMRQRFKENVETVTNYETPYGMMRLVTHTKSLLWSSYEEPKRGTLKLEYHLDIGQEQHVHRLTIEYKEEQ</sequence>
<reference evidence="1 2" key="1">
    <citation type="submission" date="2023-07" db="EMBL/GenBank/DDBJ databases">
        <title>Genomic Encyclopedia of Type Strains, Phase IV (KMG-IV): sequencing the most valuable type-strain genomes for metagenomic binning, comparative biology and taxonomic classification.</title>
        <authorList>
            <person name="Goeker M."/>
        </authorList>
    </citation>
    <scope>NUCLEOTIDE SEQUENCE [LARGE SCALE GENOMIC DNA]</scope>
    <source>
        <strain evidence="1 2">DSM 19092</strain>
    </source>
</reference>
<evidence type="ECO:0000313" key="2">
    <source>
        <dbReference type="Proteomes" id="UP001225646"/>
    </source>
</evidence>
<dbReference type="RefSeq" id="WP_044894339.1">
    <property type="nucleotide sequence ID" value="NZ_JAUSTR010000005.1"/>
</dbReference>
<gene>
    <name evidence="1" type="ORF">J2S06_001726</name>
</gene>
<proteinExistence type="predicted"/>